<dbReference type="Proteomes" id="UP000602647">
    <property type="component" value="Unassembled WGS sequence"/>
</dbReference>
<proteinExistence type="predicted"/>
<dbReference type="RefSeq" id="WP_187301447.1">
    <property type="nucleotide sequence ID" value="NZ_JACRYT010000001.1"/>
</dbReference>
<reference evidence="2" key="1">
    <citation type="submission" date="2020-08" db="EMBL/GenBank/DDBJ databases">
        <title>Genome public.</title>
        <authorList>
            <person name="Liu C."/>
            <person name="Sun Q."/>
        </authorList>
    </citation>
    <scope>NUCLEOTIDE SEQUENCE</scope>
    <source>
        <strain evidence="2">BX12</strain>
    </source>
</reference>
<sequence length="93" mass="10693">MESFAEGFFAMVFSATGDTIKTEEEAKRHFQTSIIPTPREISKSCGLAIRFTKPDEQELKAFFEQRNVPCALYFLSERNEQGQRIARQLGEKK</sequence>
<protein>
    <submittedName>
        <fullName evidence="2">DUF3343 domain-containing protein</fullName>
    </submittedName>
</protein>
<feature type="domain" description="Putative Se/S carrier protein-like" evidence="1">
    <location>
        <begin position="11"/>
        <end position="69"/>
    </location>
</feature>
<comment type="caution">
    <text evidence="2">The sequence shown here is derived from an EMBL/GenBank/DDBJ whole genome shotgun (WGS) entry which is preliminary data.</text>
</comment>
<dbReference type="InterPro" id="IPR021778">
    <property type="entry name" value="Se/S_carrier-like"/>
</dbReference>
<dbReference type="Pfam" id="PF11823">
    <property type="entry name" value="Se_S_carrier"/>
    <property type="match status" value="1"/>
</dbReference>
<accession>A0A923NJK3</accession>
<evidence type="ECO:0000313" key="2">
    <source>
        <dbReference type="EMBL" id="MBC6678244.1"/>
    </source>
</evidence>
<keyword evidence="3" id="KW-1185">Reference proteome</keyword>
<evidence type="ECO:0000313" key="3">
    <source>
        <dbReference type="Proteomes" id="UP000602647"/>
    </source>
</evidence>
<gene>
    <name evidence="2" type="ORF">H9L42_00165</name>
</gene>
<organism evidence="2 3">
    <name type="scientific">Zhenpiania hominis</name>
    <dbReference type="NCBI Taxonomy" id="2763644"/>
    <lineage>
        <taxon>Bacteria</taxon>
        <taxon>Bacillati</taxon>
        <taxon>Bacillota</taxon>
        <taxon>Clostridia</taxon>
        <taxon>Peptostreptococcales</taxon>
        <taxon>Anaerovoracaceae</taxon>
        <taxon>Zhenpiania</taxon>
    </lineage>
</organism>
<name>A0A923NJK3_9FIRM</name>
<dbReference type="EMBL" id="JACRYT010000001">
    <property type="protein sequence ID" value="MBC6678244.1"/>
    <property type="molecule type" value="Genomic_DNA"/>
</dbReference>
<dbReference type="AlphaFoldDB" id="A0A923NJK3"/>
<evidence type="ECO:0000259" key="1">
    <source>
        <dbReference type="Pfam" id="PF11823"/>
    </source>
</evidence>